<dbReference type="AlphaFoldDB" id="A0A4R8ITY9"/>
<keyword evidence="2" id="KW-1185">Reference proteome</keyword>
<organism evidence="1 2">
    <name type="scientific">Thiohalophilus thiocyanatoxydans</name>
    <dbReference type="NCBI Taxonomy" id="381308"/>
    <lineage>
        <taxon>Bacteria</taxon>
        <taxon>Pseudomonadati</taxon>
        <taxon>Pseudomonadota</taxon>
        <taxon>Gammaproteobacteria</taxon>
        <taxon>Thiohalomonadales</taxon>
        <taxon>Thiohalophilaceae</taxon>
        <taxon>Thiohalophilus</taxon>
    </lineage>
</organism>
<accession>A0A4R8ITY9</accession>
<dbReference type="OrthoDB" id="73307at2"/>
<dbReference type="InterPro" id="IPR009317">
    <property type="entry name" value="ChaB"/>
</dbReference>
<dbReference type="Gene3D" id="1.10.1740.70">
    <property type="entry name" value="ChaB"/>
    <property type="match status" value="1"/>
</dbReference>
<name>A0A4R8ITY9_9GAMM</name>
<dbReference type="EMBL" id="SOQX01000002">
    <property type="protein sequence ID" value="TDY02890.1"/>
    <property type="molecule type" value="Genomic_DNA"/>
</dbReference>
<dbReference type="RefSeq" id="WP_134082158.1">
    <property type="nucleotide sequence ID" value="NZ_SOQX01000002.1"/>
</dbReference>
<dbReference type="SUPFAM" id="SSF140376">
    <property type="entry name" value="ChaB-like"/>
    <property type="match status" value="1"/>
</dbReference>
<reference evidence="1 2" key="1">
    <citation type="submission" date="2019-03" db="EMBL/GenBank/DDBJ databases">
        <title>Genomic Encyclopedia of Type Strains, Phase IV (KMG-IV): sequencing the most valuable type-strain genomes for metagenomic binning, comparative biology and taxonomic classification.</title>
        <authorList>
            <person name="Goeker M."/>
        </authorList>
    </citation>
    <scope>NUCLEOTIDE SEQUENCE [LARGE SCALE GENOMIC DNA]</scope>
    <source>
        <strain evidence="1 2">DSM 16326</strain>
    </source>
</reference>
<proteinExistence type="predicted"/>
<dbReference type="Proteomes" id="UP000294914">
    <property type="component" value="Unassembled WGS sequence"/>
</dbReference>
<sequence length="68" mass="8156">MPYDRIDELPDSVRNHLPNKAQHIYKEAFNHAWEEYADQDDREATAHKVAWSAVKKKYRKSGEKWVEK</sequence>
<dbReference type="Pfam" id="PF06150">
    <property type="entry name" value="ChaB"/>
    <property type="match status" value="1"/>
</dbReference>
<evidence type="ECO:0000313" key="2">
    <source>
        <dbReference type="Proteomes" id="UP000294914"/>
    </source>
</evidence>
<protein>
    <submittedName>
        <fullName evidence="1">Cation transport regulator</fullName>
    </submittedName>
</protein>
<gene>
    <name evidence="1" type="ORF">EDC23_1274</name>
</gene>
<dbReference type="InterPro" id="IPR037205">
    <property type="entry name" value="ChaB_sf"/>
</dbReference>
<evidence type="ECO:0000313" key="1">
    <source>
        <dbReference type="EMBL" id="TDY02890.1"/>
    </source>
</evidence>
<comment type="caution">
    <text evidence="1">The sequence shown here is derived from an EMBL/GenBank/DDBJ whole genome shotgun (WGS) entry which is preliminary data.</text>
</comment>